<dbReference type="InterPro" id="IPR036249">
    <property type="entry name" value="Thioredoxin-like_sf"/>
</dbReference>
<name>A0A415QF45_9BACT</name>
<evidence type="ECO:0000313" key="3">
    <source>
        <dbReference type="Proteomes" id="UP000286038"/>
    </source>
</evidence>
<reference evidence="2 3" key="1">
    <citation type="submission" date="2018-08" db="EMBL/GenBank/DDBJ databases">
        <title>A genome reference for cultivated species of the human gut microbiota.</title>
        <authorList>
            <person name="Zou Y."/>
            <person name="Xue W."/>
            <person name="Luo G."/>
        </authorList>
    </citation>
    <scope>NUCLEOTIDE SEQUENCE [LARGE SCALE GENOMIC DNA]</scope>
    <source>
        <strain evidence="2 3">AF34-33</strain>
    </source>
</reference>
<dbReference type="RefSeq" id="WP_118450702.1">
    <property type="nucleotide sequence ID" value="NZ_CABJDM010000021.1"/>
</dbReference>
<dbReference type="SUPFAM" id="SSF52833">
    <property type="entry name" value="Thioredoxin-like"/>
    <property type="match status" value="1"/>
</dbReference>
<feature type="domain" description="DUF4369" evidence="1">
    <location>
        <begin position="22"/>
        <end position="109"/>
    </location>
</feature>
<proteinExistence type="predicted"/>
<evidence type="ECO:0000313" key="2">
    <source>
        <dbReference type="EMBL" id="RHM41437.1"/>
    </source>
</evidence>
<dbReference type="Pfam" id="PF14289">
    <property type="entry name" value="DUF4369"/>
    <property type="match status" value="1"/>
</dbReference>
<dbReference type="EMBL" id="QRPV01000021">
    <property type="protein sequence ID" value="RHM41437.1"/>
    <property type="molecule type" value="Genomic_DNA"/>
</dbReference>
<sequence>MNNFIRIVLGIMFLSCGREASFTVTGDVEGLDDVMVYFELGARQVDSVKAVGGHFEYKGNTLEAPEYITVRSGNNQWGGRFWAENSRIKITGSATGSCEITGSRTEDEYQLYREHMKPVWMAKEAANSMEDSVFMEFARRYPRSQVSLNHVYNCRLLHKYSFPRLNVLFQCLDTTAFKGRQWNTFMEVYNIDRKLQPGCTFPAFSFPDVFDTSLSLADYKGRYLLVTIGSAGLDEYENGLLSRKELYDQYADKGFTMMDILLERNKEKMIKVIANYGIKWDLVSDCKYWDCYIVREWGIDHICQNFLLDREGKIIARNLSLGDLKKTMNDLK</sequence>
<gene>
    <name evidence="2" type="ORF">DWZ68_13950</name>
</gene>
<organism evidence="2 3">
    <name type="scientific">Butyricimonas virosa</name>
    <dbReference type="NCBI Taxonomy" id="544645"/>
    <lineage>
        <taxon>Bacteria</taxon>
        <taxon>Pseudomonadati</taxon>
        <taxon>Bacteroidota</taxon>
        <taxon>Bacteroidia</taxon>
        <taxon>Bacteroidales</taxon>
        <taxon>Odoribacteraceae</taxon>
        <taxon>Butyricimonas</taxon>
    </lineage>
</organism>
<accession>A0A415QF45</accession>
<protein>
    <submittedName>
        <fullName evidence="2">DUF4369 domain-containing protein</fullName>
    </submittedName>
</protein>
<dbReference type="Proteomes" id="UP000286038">
    <property type="component" value="Unassembled WGS sequence"/>
</dbReference>
<dbReference type="AlphaFoldDB" id="A0A415QF45"/>
<dbReference type="InterPro" id="IPR025380">
    <property type="entry name" value="DUF4369"/>
</dbReference>
<dbReference type="Gene3D" id="3.40.30.10">
    <property type="entry name" value="Glutaredoxin"/>
    <property type="match status" value="1"/>
</dbReference>
<comment type="caution">
    <text evidence="2">The sequence shown here is derived from an EMBL/GenBank/DDBJ whole genome shotgun (WGS) entry which is preliminary data.</text>
</comment>
<evidence type="ECO:0000259" key="1">
    <source>
        <dbReference type="Pfam" id="PF14289"/>
    </source>
</evidence>